<dbReference type="InterPro" id="IPR005650">
    <property type="entry name" value="BlaI_family"/>
</dbReference>
<evidence type="ECO:0000313" key="6">
    <source>
        <dbReference type="Proteomes" id="UP000010802"/>
    </source>
</evidence>
<dbReference type="InterPro" id="IPR036388">
    <property type="entry name" value="WH-like_DNA-bd_sf"/>
</dbReference>
<keyword evidence="4" id="KW-0804">Transcription</keyword>
<dbReference type="Pfam" id="PF03965">
    <property type="entry name" value="Penicillinase_R"/>
    <property type="match status" value="1"/>
</dbReference>
<evidence type="ECO:0000313" key="5">
    <source>
        <dbReference type="EMBL" id="CCP27422.1"/>
    </source>
</evidence>
<evidence type="ECO:0000256" key="4">
    <source>
        <dbReference type="ARBA" id="ARBA00023163"/>
    </source>
</evidence>
<dbReference type="InterPro" id="IPR036390">
    <property type="entry name" value="WH_DNA-bd_sf"/>
</dbReference>
<dbReference type="PATRIC" id="fig|1209989.3.peg.2942"/>
<dbReference type="OrthoDB" id="9795583at2"/>
<gene>
    <name evidence="5" type="ordered locus">TEPIRE1_2556</name>
</gene>
<dbReference type="GO" id="GO:0003677">
    <property type="term" value="F:DNA binding"/>
    <property type="evidence" value="ECO:0007669"/>
    <property type="project" value="UniProtKB-KW"/>
</dbReference>
<evidence type="ECO:0000256" key="2">
    <source>
        <dbReference type="ARBA" id="ARBA00023015"/>
    </source>
</evidence>
<protein>
    <submittedName>
        <fullName evidence="5">Transcriptional repressor, CopY family</fullName>
    </submittedName>
</protein>
<dbReference type="RefSeq" id="WP_015295906.1">
    <property type="nucleotide sequence ID" value="NC_019954.2"/>
</dbReference>
<keyword evidence="3" id="KW-0238">DNA-binding</keyword>
<dbReference type="GO" id="GO:0045892">
    <property type="term" value="P:negative regulation of DNA-templated transcription"/>
    <property type="evidence" value="ECO:0007669"/>
    <property type="project" value="InterPro"/>
</dbReference>
<dbReference type="Gene3D" id="1.10.10.10">
    <property type="entry name" value="Winged helix-like DNA-binding domain superfamily/Winged helix DNA-binding domain"/>
    <property type="match status" value="1"/>
</dbReference>
<dbReference type="HOGENOM" id="CLU_119090_2_1_9"/>
<dbReference type="eggNOG" id="COG3682">
    <property type="taxonomic scope" value="Bacteria"/>
</dbReference>
<name>L0S6G0_TEPAE</name>
<dbReference type="SUPFAM" id="SSF46785">
    <property type="entry name" value="Winged helix' DNA-binding domain"/>
    <property type="match status" value="1"/>
</dbReference>
<dbReference type="Gene3D" id="1.10.4040.10">
    <property type="entry name" value="Penicillinase repressor domain"/>
    <property type="match status" value="1"/>
</dbReference>
<organism evidence="5 6">
    <name type="scientific">Tepidanaerobacter acetatoxydans (strain DSM 21804 / JCM 16047 / Re1)</name>
    <dbReference type="NCBI Taxonomy" id="1209989"/>
    <lineage>
        <taxon>Bacteria</taxon>
        <taxon>Bacillati</taxon>
        <taxon>Bacillota</taxon>
        <taxon>Clostridia</taxon>
        <taxon>Thermosediminibacterales</taxon>
        <taxon>Tepidanaerobacteraceae</taxon>
        <taxon>Tepidanaerobacter</taxon>
    </lineage>
</organism>
<proteinExistence type="inferred from homology"/>
<keyword evidence="2" id="KW-0805">Transcription regulation</keyword>
<dbReference type="STRING" id="1209989.TepRe1_2377"/>
<evidence type="ECO:0000256" key="3">
    <source>
        <dbReference type="ARBA" id="ARBA00023125"/>
    </source>
</evidence>
<dbReference type="PIRSF" id="PIRSF019455">
    <property type="entry name" value="CopR_AtkY"/>
    <property type="match status" value="1"/>
</dbReference>
<keyword evidence="6" id="KW-1185">Reference proteome</keyword>
<dbReference type="EMBL" id="HF563609">
    <property type="protein sequence ID" value="CCP27422.1"/>
    <property type="molecule type" value="Genomic_DNA"/>
</dbReference>
<sequence length="129" mass="15120">MKNIPNITESELVVMKILWEKSPLLASEIIALLPEEINWSDQTVKTFLNRLLKKQAITHKKSGRNYIYYPAVSRDEYIKAENKTFLHRVYDGAVGMLFSKFLEQEELTEKEIKHLENILEQKKASKKKP</sequence>
<comment type="similarity">
    <text evidence="1">Belongs to the BlaI transcriptional regulatory family.</text>
</comment>
<reference evidence="6" key="1">
    <citation type="journal article" date="2013" name="Genome Announc.">
        <title>First genome sequence of a syntrophic acetate-oxidizing bacterium, Tepidanaerobacter acetatoxydans strain Re1.</title>
        <authorList>
            <person name="Manzoor S."/>
            <person name="Bongcam-Rudloff E."/>
            <person name="Schnurer A."/>
            <person name="Muller B."/>
        </authorList>
    </citation>
    <scope>NUCLEOTIDE SEQUENCE [LARGE SCALE GENOMIC DNA]</scope>
    <source>
        <strain evidence="6">Re1</strain>
    </source>
</reference>
<dbReference type="KEGG" id="tae:TepiRe1_2556"/>
<accession>L0S6G0</accession>
<dbReference type="Proteomes" id="UP000010802">
    <property type="component" value="Chromosome"/>
</dbReference>
<dbReference type="AlphaFoldDB" id="L0S6G0"/>
<evidence type="ECO:0000256" key="1">
    <source>
        <dbReference type="ARBA" id="ARBA00011046"/>
    </source>
</evidence>